<feature type="compositionally biased region" description="Low complexity" evidence="5">
    <location>
        <begin position="435"/>
        <end position="452"/>
    </location>
</feature>
<organism evidence="6 7">
    <name type="scientific">Byssochlamys spectabilis</name>
    <name type="common">Paecilomyces variotii</name>
    <dbReference type="NCBI Taxonomy" id="264951"/>
    <lineage>
        <taxon>Eukaryota</taxon>
        <taxon>Fungi</taxon>
        <taxon>Dikarya</taxon>
        <taxon>Ascomycota</taxon>
        <taxon>Pezizomycotina</taxon>
        <taxon>Eurotiomycetes</taxon>
        <taxon>Eurotiomycetidae</taxon>
        <taxon>Eurotiales</taxon>
        <taxon>Thermoascaceae</taxon>
        <taxon>Paecilomyces</taxon>
    </lineage>
</organism>
<dbReference type="InterPro" id="IPR019038">
    <property type="entry name" value="POLD3"/>
</dbReference>
<evidence type="ECO:0000256" key="1">
    <source>
        <dbReference type="ARBA" id="ARBA00004123"/>
    </source>
</evidence>
<dbReference type="PANTHER" id="PTHR17598">
    <property type="entry name" value="DNA POLYMERASE DELTA SUBUNIT 3"/>
    <property type="match status" value="1"/>
</dbReference>
<feature type="compositionally biased region" description="Low complexity" evidence="5">
    <location>
        <begin position="190"/>
        <end position="203"/>
    </location>
</feature>
<evidence type="ECO:0000256" key="2">
    <source>
        <dbReference type="ARBA" id="ARBA00017589"/>
    </source>
</evidence>
<gene>
    <name evidence="6" type="ORF">C8Q69DRAFT_299173</name>
</gene>
<dbReference type="GO" id="GO:1904161">
    <property type="term" value="P:DNA synthesis involved in UV-damage excision repair"/>
    <property type="evidence" value="ECO:0007669"/>
    <property type="project" value="TreeGrafter"/>
</dbReference>
<dbReference type="AlphaFoldDB" id="A0A443HS20"/>
<feature type="compositionally biased region" description="Basic and acidic residues" evidence="5">
    <location>
        <begin position="310"/>
        <end position="324"/>
    </location>
</feature>
<dbReference type="PANTHER" id="PTHR17598:SF13">
    <property type="entry name" value="DNA POLYMERASE DELTA SUBUNIT 3"/>
    <property type="match status" value="1"/>
</dbReference>
<feature type="region of interest" description="Disordered" evidence="5">
    <location>
        <begin position="65"/>
        <end position="97"/>
    </location>
</feature>
<dbReference type="GO" id="GO:0006297">
    <property type="term" value="P:nucleotide-excision repair, DNA gap filling"/>
    <property type="evidence" value="ECO:0007669"/>
    <property type="project" value="TreeGrafter"/>
</dbReference>
<proteinExistence type="predicted"/>
<comment type="caution">
    <text evidence="6">The sequence shown here is derived from an EMBL/GenBank/DDBJ whole genome shotgun (WGS) entry which is preliminary data.</text>
</comment>
<dbReference type="VEuPathDB" id="FungiDB:C8Q69DRAFT_299173"/>
<feature type="compositionally biased region" description="Acidic residues" evidence="5">
    <location>
        <begin position="280"/>
        <end position="295"/>
    </location>
</feature>
<dbReference type="STRING" id="264951.A0A443HS20"/>
<comment type="subcellular location">
    <subcellularLocation>
        <location evidence="1">Nucleus</location>
    </subcellularLocation>
</comment>
<keyword evidence="4" id="KW-0539">Nucleus</keyword>
<evidence type="ECO:0000313" key="7">
    <source>
        <dbReference type="Proteomes" id="UP000283841"/>
    </source>
</evidence>
<keyword evidence="7" id="KW-1185">Reference proteome</keyword>
<feature type="region of interest" description="Disordered" evidence="5">
    <location>
        <begin position="418"/>
        <end position="460"/>
    </location>
</feature>
<reference evidence="6 7" key="1">
    <citation type="journal article" date="2018" name="Front. Microbiol.">
        <title>Genomic and genetic insights into a cosmopolitan fungus, Paecilomyces variotii (Eurotiales).</title>
        <authorList>
            <person name="Urquhart A.S."/>
            <person name="Mondo S.J."/>
            <person name="Makela M.R."/>
            <person name="Hane J.K."/>
            <person name="Wiebenga A."/>
            <person name="He G."/>
            <person name="Mihaltcheva S."/>
            <person name="Pangilinan J."/>
            <person name="Lipzen A."/>
            <person name="Barry K."/>
            <person name="de Vries R.P."/>
            <person name="Grigoriev I.V."/>
            <person name="Idnurm A."/>
        </authorList>
    </citation>
    <scope>NUCLEOTIDE SEQUENCE [LARGE SCALE GENOMIC DNA]</scope>
    <source>
        <strain evidence="6 7">CBS 101075</strain>
    </source>
</reference>
<dbReference type="GeneID" id="39596401"/>
<dbReference type="RefSeq" id="XP_028484267.1">
    <property type="nucleotide sequence ID" value="XM_028627124.1"/>
</dbReference>
<dbReference type="GO" id="GO:0006271">
    <property type="term" value="P:DNA strand elongation involved in DNA replication"/>
    <property type="evidence" value="ECO:0007669"/>
    <property type="project" value="TreeGrafter"/>
</dbReference>
<feature type="compositionally biased region" description="Basic and acidic residues" evidence="5">
    <location>
        <begin position="352"/>
        <end position="366"/>
    </location>
</feature>
<keyword evidence="3" id="KW-0235">DNA replication</keyword>
<evidence type="ECO:0000313" key="6">
    <source>
        <dbReference type="EMBL" id="RWQ94622.1"/>
    </source>
</evidence>
<feature type="compositionally biased region" description="Acidic residues" evidence="5">
    <location>
        <begin position="339"/>
        <end position="350"/>
    </location>
</feature>
<evidence type="ECO:0000256" key="3">
    <source>
        <dbReference type="ARBA" id="ARBA00022705"/>
    </source>
</evidence>
<dbReference type="Proteomes" id="UP000283841">
    <property type="component" value="Unassembled WGS sequence"/>
</dbReference>
<feature type="compositionally biased region" description="Low complexity" evidence="5">
    <location>
        <begin position="266"/>
        <end position="279"/>
    </location>
</feature>
<evidence type="ECO:0000256" key="4">
    <source>
        <dbReference type="ARBA" id="ARBA00023242"/>
    </source>
</evidence>
<dbReference type="GO" id="GO:0043625">
    <property type="term" value="C:delta DNA polymerase complex"/>
    <property type="evidence" value="ECO:0007669"/>
    <property type="project" value="InterPro"/>
</dbReference>
<dbReference type="InterPro" id="IPR041913">
    <property type="entry name" value="POLD3_sf"/>
</dbReference>
<name>A0A443HS20_BYSSP</name>
<dbReference type="Pfam" id="PF09507">
    <property type="entry name" value="CDC27"/>
    <property type="match status" value="2"/>
</dbReference>
<feature type="compositionally biased region" description="Basic residues" evidence="5">
    <location>
        <begin position="371"/>
        <end position="384"/>
    </location>
</feature>
<accession>A0A443HS20</accession>
<feature type="region of interest" description="Disordered" evidence="5">
    <location>
        <begin position="179"/>
        <end position="384"/>
    </location>
</feature>
<protein>
    <recommendedName>
        <fullName evidence="2">DNA polymerase delta subunit 3</fullName>
    </recommendedName>
</protein>
<dbReference type="EMBL" id="RCNU01000007">
    <property type="protein sequence ID" value="RWQ94622.1"/>
    <property type="molecule type" value="Genomic_DNA"/>
</dbReference>
<evidence type="ECO:0000256" key="5">
    <source>
        <dbReference type="SAM" id="MobiDB-lite"/>
    </source>
</evidence>
<dbReference type="GO" id="GO:0003887">
    <property type="term" value="F:DNA-directed DNA polymerase activity"/>
    <property type="evidence" value="ECO:0007669"/>
    <property type="project" value="TreeGrafter"/>
</dbReference>
<feature type="compositionally biased region" description="Low complexity" evidence="5">
    <location>
        <begin position="85"/>
        <end position="97"/>
    </location>
</feature>
<feature type="compositionally biased region" description="Basic and acidic residues" evidence="5">
    <location>
        <begin position="205"/>
        <end position="249"/>
    </location>
</feature>
<sequence length="460" mass="51597">MAVDYKRYLAENVLSERRTVTYRLLSRALRVHSNLAKQMLYDFHRSENAKKAQSVNATYVITGVQKPPEKPATNGHAKDGEDEVMQSSPFMSSMPQPEVAEEEIRTTSMILVREEDLEDAKSTFQSIHSIHIYSLQPTILQDLNVLTDVGREISSTYANEDPLELGQLWGMIQNENVKRRKGVRPPPAPAKAAAPKPIPATTPSLKKEEPPQKTKDERAERAEPKPPAKRSTESKPSEKPTSLKRERSDIFSSFAKAKPKQKKEQSSTAAASGAESAEPSGEDVVFDDASEEEREDLFLDSGKRTTTQSRESRKEREERLKKMMEEEDEDMPDAPQQEEQTEPEPEEPQPEETSKPEEPAEPKEEVVVQGGRRRGKRKVMKKKTIKDEEGYLGMCFLLSGRLTKLTDHSLVTVEEPVWEEFSEDEPAPPPKKKPAISAGPKSKGGPKAGQGSIMSFFSKK</sequence>
<dbReference type="Gene3D" id="3.90.1030.20">
    <property type="entry name" value="DNA polymerase delta, p66 (Cdc27) subunit, wHTH domain"/>
    <property type="match status" value="1"/>
</dbReference>